<reference evidence="1 2" key="1">
    <citation type="submission" date="2022-03" db="EMBL/GenBank/DDBJ databases">
        <title>Hymenobactersp. isolated from the air.</title>
        <authorList>
            <person name="Won M."/>
            <person name="Kwon S.-W."/>
        </authorList>
    </citation>
    <scope>NUCLEOTIDE SEQUENCE [LARGE SCALE GENOMIC DNA]</scope>
    <source>
        <strain evidence="1 2">KACC 21982</strain>
    </source>
</reference>
<evidence type="ECO:0008006" key="3">
    <source>
        <dbReference type="Google" id="ProtNLM"/>
    </source>
</evidence>
<keyword evidence="2" id="KW-1185">Reference proteome</keyword>
<protein>
    <recommendedName>
        <fullName evidence="3">DUF3887 domain-containing protein</fullName>
    </recommendedName>
</protein>
<evidence type="ECO:0000313" key="1">
    <source>
        <dbReference type="EMBL" id="UOG74260.1"/>
    </source>
</evidence>
<gene>
    <name evidence="1" type="ORF">MTX78_19320</name>
</gene>
<dbReference type="RefSeq" id="WP_243797559.1">
    <property type="nucleotide sequence ID" value="NZ_CP094669.1"/>
</dbReference>
<organism evidence="1 2">
    <name type="scientific">Hymenobacter tibetensis</name>
    <dbReference type="NCBI Taxonomy" id="497967"/>
    <lineage>
        <taxon>Bacteria</taxon>
        <taxon>Pseudomonadati</taxon>
        <taxon>Bacteroidota</taxon>
        <taxon>Cytophagia</taxon>
        <taxon>Cytophagales</taxon>
        <taxon>Hymenobacteraceae</taxon>
        <taxon>Hymenobacter</taxon>
    </lineage>
</organism>
<proteinExistence type="predicted"/>
<dbReference type="EMBL" id="CP094669">
    <property type="protein sequence ID" value="UOG74260.1"/>
    <property type="molecule type" value="Genomic_DNA"/>
</dbReference>
<sequence>MKQIGWFFIARWVGSLLVLLLLSVPLGAGVASPASQPSQIQAARQFLLTVLRGEFDVAHRMLAPEVGSALTPARFRAVALPLYEQGRHYGPSIDLYKLGFRLRDGQHPQSFVAFMFKADTLAARPKVQLDVTFRDSTARQVLSFGVIPLAAPVR</sequence>
<name>A0ABY4CVG9_9BACT</name>
<dbReference type="Proteomes" id="UP000831113">
    <property type="component" value="Chromosome"/>
</dbReference>
<accession>A0ABY4CVG9</accession>
<evidence type="ECO:0000313" key="2">
    <source>
        <dbReference type="Proteomes" id="UP000831113"/>
    </source>
</evidence>